<dbReference type="GO" id="GO:0003676">
    <property type="term" value="F:nucleic acid binding"/>
    <property type="evidence" value="ECO:0007669"/>
    <property type="project" value="InterPro"/>
</dbReference>
<dbReference type="InterPro" id="IPR002156">
    <property type="entry name" value="RNaseH_domain"/>
</dbReference>
<feature type="domain" description="RNase H type-1" evidence="1">
    <location>
        <begin position="3"/>
        <end position="105"/>
    </location>
</feature>
<dbReference type="InterPro" id="IPR044730">
    <property type="entry name" value="RNase_H-like_dom_plant"/>
</dbReference>
<dbReference type="PANTHER" id="PTHR47074">
    <property type="entry name" value="BNAC02G40300D PROTEIN"/>
    <property type="match status" value="1"/>
</dbReference>
<organism evidence="2 3">
    <name type="scientific">Rosa chinensis</name>
    <name type="common">China rose</name>
    <dbReference type="NCBI Taxonomy" id="74649"/>
    <lineage>
        <taxon>Eukaryota</taxon>
        <taxon>Viridiplantae</taxon>
        <taxon>Streptophyta</taxon>
        <taxon>Embryophyta</taxon>
        <taxon>Tracheophyta</taxon>
        <taxon>Spermatophyta</taxon>
        <taxon>Magnoliopsida</taxon>
        <taxon>eudicotyledons</taxon>
        <taxon>Gunneridae</taxon>
        <taxon>Pentapetalae</taxon>
        <taxon>rosids</taxon>
        <taxon>fabids</taxon>
        <taxon>Rosales</taxon>
        <taxon>Rosaceae</taxon>
        <taxon>Rosoideae</taxon>
        <taxon>Rosoideae incertae sedis</taxon>
        <taxon>Rosa</taxon>
    </lineage>
</organism>
<dbReference type="InterPro" id="IPR012337">
    <property type="entry name" value="RNaseH-like_sf"/>
</dbReference>
<comment type="caution">
    <text evidence="2">The sequence shown here is derived from an EMBL/GenBank/DDBJ whole genome shotgun (WGS) entry which is preliminary data.</text>
</comment>
<accession>A0A2P6QS21</accession>
<dbReference type="EMBL" id="PDCK01000042">
    <property type="protein sequence ID" value="PRQ36979.1"/>
    <property type="molecule type" value="Genomic_DNA"/>
</dbReference>
<sequence length="128" mass="14280">MVRDDLGIGLAAIVRPFLHAHSAINMKAEAHRVGLLLGIHQGWTDIDIESDSALLIAALNSKEENLSEVSRILDDCRDYMSAFRSVRVWHAYCKANGVAHRLAHLASLFSNDDVWLNETLAIIQDVLY</sequence>
<evidence type="ECO:0000313" key="2">
    <source>
        <dbReference type="EMBL" id="PRQ36979.1"/>
    </source>
</evidence>
<dbReference type="PANTHER" id="PTHR47074:SF11">
    <property type="entry name" value="REVERSE TRANSCRIPTASE-LIKE PROTEIN"/>
    <property type="match status" value="1"/>
</dbReference>
<dbReference type="InterPro" id="IPR052929">
    <property type="entry name" value="RNase_H-like_EbsB-rel"/>
</dbReference>
<dbReference type="Proteomes" id="UP000238479">
    <property type="component" value="Chromosome 4"/>
</dbReference>
<protein>
    <submittedName>
        <fullName evidence="2">Putative ribonuclease H-like domain-containing protein</fullName>
    </submittedName>
</protein>
<dbReference type="Gene3D" id="3.30.420.10">
    <property type="entry name" value="Ribonuclease H-like superfamily/Ribonuclease H"/>
    <property type="match status" value="1"/>
</dbReference>
<dbReference type="AlphaFoldDB" id="A0A2P6QS21"/>
<evidence type="ECO:0000313" key="3">
    <source>
        <dbReference type="Proteomes" id="UP000238479"/>
    </source>
</evidence>
<proteinExistence type="predicted"/>
<dbReference type="Gramene" id="PRQ36979">
    <property type="protein sequence ID" value="PRQ36979"/>
    <property type="gene ID" value="RchiOBHm_Chr4g0397511"/>
</dbReference>
<dbReference type="InterPro" id="IPR036397">
    <property type="entry name" value="RNaseH_sf"/>
</dbReference>
<reference evidence="2 3" key="1">
    <citation type="journal article" date="2018" name="Nat. Genet.">
        <title>The Rosa genome provides new insights in the design of modern roses.</title>
        <authorList>
            <person name="Bendahmane M."/>
        </authorList>
    </citation>
    <scope>NUCLEOTIDE SEQUENCE [LARGE SCALE GENOMIC DNA]</scope>
    <source>
        <strain evidence="3">cv. Old Blush</strain>
    </source>
</reference>
<gene>
    <name evidence="2" type="ORF">RchiOBHm_Chr4g0397511</name>
</gene>
<dbReference type="CDD" id="cd06222">
    <property type="entry name" value="RNase_H_like"/>
    <property type="match status" value="1"/>
</dbReference>
<evidence type="ECO:0000259" key="1">
    <source>
        <dbReference type="Pfam" id="PF13456"/>
    </source>
</evidence>
<dbReference type="GO" id="GO:0004523">
    <property type="term" value="F:RNA-DNA hybrid ribonuclease activity"/>
    <property type="evidence" value="ECO:0007669"/>
    <property type="project" value="InterPro"/>
</dbReference>
<dbReference type="Pfam" id="PF13456">
    <property type="entry name" value="RVT_3"/>
    <property type="match status" value="1"/>
</dbReference>
<dbReference type="SUPFAM" id="SSF53098">
    <property type="entry name" value="Ribonuclease H-like"/>
    <property type="match status" value="1"/>
</dbReference>
<keyword evidence="3" id="KW-1185">Reference proteome</keyword>
<name>A0A2P6QS21_ROSCH</name>